<proteinExistence type="predicted"/>
<evidence type="ECO:0000313" key="3">
    <source>
        <dbReference type="EMBL" id="KAK3934700.1"/>
    </source>
</evidence>
<keyword evidence="2" id="KW-1133">Transmembrane helix</keyword>
<keyword evidence="4" id="KW-1185">Reference proteome</keyword>
<feature type="compositionally biased region" description="Basic and acidic residues" evidence="1">
    <location>
        <begin position="181"/>
        <end position="199"/>
    </location>
</feature>
<feature type="region of interest" description="Disordered" evidence="1">
    <location>
        <begin position="172"/>
        <end position="199"/>
    </location>
</feature>
<gene>
    <name evidence="3" type="ORF">QBC46DRAFT_413688</name>
</gene>
<name>A0AAN6RZ99_9PEZI</name>
<protein>
    <submittedName>
        <fullName evidence="3">Uncharacterized protein</fullName>
    </submittedName>
</protein>
<dbReference type="Proteomes" id="UP001303473">
    <property type="component" value="Unassembled WGS sequence"/>
</dbReference>
<sequence>MVNKVLVKKFKKWRKKQNNLYFKKAWGVLGPSCGWLFGLFLGGPEATVGQKWGKDVIAVVNSVWNNDVRTHLAQDVGLSSDAIELLLHDIATLARYPIGTQTAIRVACANAYNTQMRYTIIFTGISFFVAASLWRREPLRLGQKGELEDFNDGKTMPRRCPPARARRSYRNALGRPVGKFEGPRGEYEEERELGKKRGL</sequence>
<feature type="transmembrane region" description="Helical" evidence="2">
    <location>
        <begin position="116"/>
        <end position="134"/>
    </location>
</feature>
<reference evidence="4" key="1">
    <citation type="journal article" date="2023" name="Mol. Phylogenet. Evol.">
        <title>Genome-scale phylogeny and comparative genomics of the fungal order Sordariales.</title>
        <authorList>
            <person name="Hensen N."/>
            <person name="Bonometti L."/>
            <person name="Westerberg I."/>
            <person name="Brannstrom I.O."/>
            <person name="Guillou S."/>
            <person name="Cros-Aarteil S."/>
            <person name="Calhoun S."/>
            <person name="Haridas S."/>
            <person name="Kuo A."/>
            <person name="Mondo S."/>
            <person name="Pangilinan J."/>
            <person name="Riley R."/>
            <person name="LaButti K."/>
            <person name="Andreopoulos B."/>
            <person name="Lipzen A."/>
            <person name="Chen C."/>
            <person name="Yan M."/>
            <person name="Daum C."/>
            <person name="Ng V."/>
            <person name="Clum A."/>
            <person name="Steindorff A."/>
            <person name="Ohm R.A."/>
            <person name="Martin F."/>
            <person name="Silar P."/>
            <person name="Natvig D.O."/>
            <person name="Lalanne C."/>
            <person name="Gautier V."/>
            <person name="Ament-Velasquez S.L."/>
            <person name="Kruys A."/>
            <person name="Hutchinson M.I."/>
            <person name="Powell A.J."/>
            <person name="Barry K."/>
            <person name="Miller A.N."/>
            <person name="Grigoriev I.V."/>
            <person name="Debuchy R."/>
            <person name="Gladieux P."/>
            <person name="Hiltunen Thoren M."/>
            <person name="Johannesson H."/>
        </authorList>
    </citation>
    <scope>NUCLEOTIDE SEQUENCE [LARGE SCALE GENOMIC DNA]</scope>
    <source>
        <strain evidence="4">CBS 340.73</strain>
    </source>
</reference>
<organism evidence="3 4">
    <name type="scientific">Diplogelasinospora grovesii</name>
    <dbReference type="NCBI Taxonomy" id="303347"/>
    <lineage>
        <taxon>Eukaryota</taxon>
        <taxon>Fungi</taxon>
        <taxon>Dikarya</taxon>
        <taxon>Ascomycota</taxon>
        <taxon>Pezizomycotina</taxon>
        <taxon>Sordariomycetes</taxon>
        <taxon>Sordariomycetidae</taxon>
        <taxon>Sordariales</taxon>
        <taxon>Diplogelasinosporaceae</taxon>
        <taxon>Diplogelasinospora</taxon>
    </lineage>
</organism>
<comment type="caution">
    <text evidence="3">The sequence shown here is derived from an EMBL/GenBank/DDBJ whole genome shotgun (WGS) entry which is preliminary data.</text>
</comment>
<dbReference type="EMBL" id="MU853967">
    <property type="protein sequence ID" value="KAK3934700.1"/>
    <property type="molecule type" value="Genomic_DNA"/>
</dbReference>
<evidence type="ECO:0000256" key="2">
    <source>
        <dbReference type="SAM" id="Phobius"/>
    </source>
</evidence>
<keyword evidence="2" id="KW-0472">Membrane</keyword>
<dbReference type="AlphaFoldDB" id="A0AAN6RZ99"/>
<feature type="transmembrane region" description="Helical" evidence="2">
    <location>
        <begin position="21"/>
        <end position="42"/>
    </location>
</feature>
<accession>A0AAN6RZ99</accession>
<keyword evidence="2" id="KW-0812">Transmembrane</keyword>
<evidence type="ECO:0000313" key="4">
    <source>
        <dbReference type="Proteomes" id="UP001303473"/>
    </source>
</evidence>
<evidence type="ECO:0000256" key="1">
    <source>
        <dbReference type="SAM" id="MobiDB-lite"/>
    </source>
</evidence>